<sequence length="288" mass="32714">MARQQRAMAQKNQLLQRELDCTRRLLSQQERNKTHMYTRLWPSLSPDLNPSEQHHHQNARSEKILQENGVLFSSRVDRLQCQGWMEVVFKVQFIVQGVAEIYDSLHDLNGFIIDACRAVSCTVSVDNQFFCLFVHHCVRKGNSIRMNSHGSFLLTFRLEQKKADCAQCKTERPCSDDQNRQNVPENALRTYQELFMCSDLLLAHCVSVYSQSTGLHAQSTELQSAQGLALQRQTRGAASFTSVLFSSVIMPTDAAEPSLQTKHQFCNGSSSAPRQQSLKTSSLWSKTL</sequence>
<accession>A0ACB7EUM3</accession>
<proteinExistence type="predicted"/>
<protein>
    <submittedName>
        <fullName evidence="1">Uncharacterized protein</fullName>
    </submittedName>
</protein>
<organism evidence="1 2">
    <name type="scientific">Nibea albiflora</name>
    <name type="common">Yellow drum</name>
    <name type="synonym">Corvina albiflora</name>
    <dbReference type="NCBI Taxonomy" id="240163"/>
    <lineage>
        <taxon>Eukaryota</taxon>
        <taxon>Metazoa</taxon>
        <taxon>Chordata</taxon>
        <taxon>Craniata</taxon>
        <taxon>Vertebrata</taxon>
        <taxon>Euteleostomi</taxon>
        <taxon>Actinopterygii</taxon>
        <taxon>Neopterygii</taxon>
        <taxon>Teleostei</taxon>
        <taxon>Neoteleostei</taxon>
        <taxon>Acanthomorphata</taxon>
        <taxon>Eupercaria</taxon>
        <taxon>Sciaenidae</taxon>
        <taxon>Nibea</taxon>
    </lineage>
</organism>
<gene>
    <name evidence="1" type="ORF">GBF38_001839</name>
</gene>
<evidence type="ECO:0000313" key="1">
    <source>
        <dbReference type="EMBL" id="KAG8005837.1"/>
    </source>
</evidence>
<dbReference type="EMBL" id="CM024810">
    <property type="protein sequence ID" value="KAG8005837.1"/>
    <property type="molecule type" value="Genomic_DNA"/>
</dbReference>
<reference evidence="1" key="1">
    <citation type="submission" date="2020-04" db="EMBL/GenBank/DDBJ databases">
        <title>A chromosome-scale assembly and high-density genetic map of the yellow drum (Nibea albiflora) genome.</title>
        <authorList>
            <person name="Xu D."/>
            <person name="Zhang W."/>
            <person name="Chen R."/>
            <person name="Tan P."/>
            <person name="Wang L."/>
            <person name="Song H."/>
            <person name="Tian L."/>
            <person name="Zhu Q."/>
            <person name="Wang B."/>
        </authorList>
    </citation>
    <scope>NUCLEOTIDE SEQUENCE</scope>
    <source>
        <strain evidence="1">ZJHYS-2018</strain>
    </source>
</reference>
<name>A0ACB7EUM3_NIBAL</name>
<comment type="caution">
    <text evidence="1">The sequence shown here is derived from an EMBL/GenBank/DDBJ whole genome shotgun (WGS) entry which is preliminary data.</text>
</comment>
<evidence type="ECO:0000313" key="2">
    <source>
        <dbReference type="Proteomes" id="UP000805704"/>
    </source>
</evidence>
<keyword evidence="2" id="KW-1185">Reference proteome</keyword>
<dbReference type="Proteomes" id="UP000805704">
    <property type="component" value="Chromosome 22"/>
</dbReference>